<feature type="repeat" description="TPR" evidence="14">
    <location>
        <begin position="2164"/>
        <end position="2197"/>
    </location>
</feature>
<name>A0A9N8YUG6_9GLOM</name>
<dbReference type="GO" id="GO:0006401">
    <property type="term" value="P:RNA catabolic process"/>
    <property type="evidence" value="ECO:0007669"/>
    <property type="project" value="InterPro"/>
</dbReference>
<dbReference type="Pfam" id="PF06722">
    <property type="entry name" value="EryCIII-like_C"/>
    <property type="match status" value="1"/>
</dbReference>
<dbReference type="SUPFAM" id="SSF53756">
    <property type="entry name" value="UDP-Glycosyltransferase/glycogen phosphorylase"/>
    <property type="match status" value="1"/>
</dbReference>
<dbReference type="InterPro" id="IPR011993">
    <property type="entry name" value="PH-like_dom_sf"/>
</dbReference>
<proteinExistence type="inferred from homology"/>
<feature type="domain" description="PH" evidence="16">
    <location>
        <begin position="149"/>
        <end position="240"/>
    </location>
</feature>
<dbReference type="InterPro" id="IPR048065">
    <property type="entry name" value="ATG26_PH_GRAM2"/>
</dbReference>
<evidence type="ECO:0000256" key="10">
    <source>
        <dbReference type="ARBA" id="ARBA00023136"/>
    </source>
</evidence>
<evidence type="ECO:0000256" key="1">
    <source>
        <dbReference type="ARBA" id="ARBA00004170"/>
    </source>
</evidence>
<dbReference type="OrthoDB" id="421075at2759"/>
<evidence type="ECO:0000256" key="2">
    <source>
        <dbReference type="ARBA" id="ARBA00004496"/>
    </source>
</evidence>
<dbReference type="PANTHER" id="PTHR15704">
    <property type="entry name" value="SUPERKILLER 3 PROTEIN-RELATED"/>
    <property type="match status" value="1"/>
</dbReference>
<dbReference type="InterPro" id="IPR019734">
    <property type="entry name" value="TPR_rpt"/>
</dbReference>
<dbReference type="EC" id="2.4.1.173" evidence="4"/>
<evidence type="ECO:0000256" key="11">
    <source>
        <dbReference type="ARBA" id="ARBA00029843"/>
    </source>
</evidence>
<evidence type="ECO:0000256" key="14">
    <source>
        <dbReference type="PROSITE-ProRule" id="PRU00339"/>
    </source>
</evidence>
<dbReference type="GO" id="GO:0055087">
    <property type="term" value="C:Ski complex"/>
    <property type="evidence" value="ECO:0007669"/>
    <property type="project" value="InterPro"/>
</dbReference>
<dbReference type="FunFam" id="3.40.50.2000:FF:000029">
    <property type="entry name" value="Sterol 3-beta-glucosyltransferase"/>
    <property type="match status" value="1"/>
</dbReference>
<dbReference type="CDD" id="cd13216">
    <property type="entry name" value="PH-GRAM2_AGT26"/>
    <property type="match status" value="1"/>
</dbReference>
<keyword evidence="9 14" id="KW-0802">TPR repeat</keyword>
<keyword evidence="18" id="KW-1185">Reference proteome</keyword>
<feature type="repeat" description="TPR" evidence="14">
    <location>
        <begin position="1873"/>
        <end position="1906"/>
    </location>
</feature>
<feature type="repeat" description="TPR" evidence="14">
    <location>
        <begin position="1663"/>
        <end position="1696"/>
    </location>
</feature>
<comment type="similarity">
    <text evidence="3">Belongs to the glycosyltransferase 28 family.</text>
</comment>
<dbReference type="PROSITE" id="PS50003">
    <property type="entry name" value="PH_DOMAIN"/>
    <property type="match status" value="1"/>
</dbReference>
<dbReference type="PANTHER" id="PTHR15704:SF7">
    <property type="entry name" value="SUPERKILLER COMPLEX PROTEIN 3"/>
    <property type="match status" value="1"/>
</dbReference>
<dbReference type="Pfam" id="PF13432">
    <property type="entry name" value="TPR_16"/>
    <property type="match status" value="1"/>
</dbReference>
<dbReference type="InterPro" id="IPR039226">
    <property type="entry name" value="Ski3/TTC37"/>
</dbReference>
<keyword evidence="7" id="KW-0808">Transferase</keyword>
<evidence type="ECO:0000313" key="17">
    <source>
        <dbReference type="EMBL" id="CAG8450105.1"/>
    </source>
</evidence>
<evidence type="ECO:0000256" key="6">
    <source>
        <dbReference type="ARBA" id="ARBA00022676"/>
    </source>
</evidence>
<dbReference type="InterPro" id="IPR001849">
    <property type="entry name" value="PH_domain"/>
</dbReference>
<dbReference type="Proteomes" id="UP000789706">
    <property type="component" value="Unassembled WGS sequence"/>
</dbReference>
<dbReference type="Gene3D" id="1.25.40.10">
    <property type="entry name" value="Tetratricopeptide repeat domain"/>
    <property type="match status" value="5"/>
</dbReference>
<dbReference type="EMBL" id="CAJVPK010000107">
    <property type="protein sequence ID" value="CAG8450105.1"/>
    <property type="molecule type" value="Genomic_DNA"/>
</dbReference>
<dbReference type="GO" id="GO:0016906">
    <property type="term" value="F:sterol 3-beta-glucosyltransferase activity"/>
    <property type="evidence" value="ECO:0007669"/>
    <property type="project" value="UniProtKB-EC"/>
</dbReference>
<evidence type="ECO:0000256" key="13">
    <source>
        <dbReference type="ARBA" id="ARBA00049453"/>
    </source>
</evidence>
<dbReference type="PROSITE" id="PS50005">
    <property type="entry name" value="TPR"/>
    <property type="match status" value="4"/>
</dbReference>
<dbReference type="SUPFAM" id="SSF50729">
    <property type="entry name" value="PH domain-like"/>
    <property type="match status" value="1"/>
</dbReference>
<organism evidence="17 18">
    <name type="scientific">Diversispora eburnea</name>
    <dbReference type="NCBI Taxonomy" id="1213867"/>
    <lineage>
        <taxon>Eukaryota</taxon>
        <taxon>Fungi</taxon>
        <taxon>Fungi incertae sedis</taxon>
        <taxon>Mucoromycota</taxon>
        <taxon>Glomeromycotina</taxon>
        <taxon>Glomeromycetes</taxon>
        <taxon>Diversisporales</taxon>
        <taxon>Diversisporaceae</taxon>
        <taxon>Diversispora</taxon>
    </lineage>
</organism>
<protein>
    <recommendedName>
        <fullName evidence="4">sterol 3beta-glucosyltransferase</fullName>
        <ecNumber evidence="4">2.4.1.173</ecNumber>
    </recommendedName>
    <alternativeName>
        <fullName evidence="11">Autophagy-related protein 26</fullName>
    </alternativeName>
</protein>
<keyword evidence="5" id="KW-0963">Cytoplasm</keyword>
<comment type="catalytic activity">
    <reaction evidence="12">
        <text>ergosterol + UDP-alpha-D-glucose = ergosteryl 3-beta-D-glucoside + UDP + H(+)</text>
        <dbReference type="Rhea" id="RHEA:61836"/>
        <dbReference type="ChEBI" id="CHEBI:15378"/>
        <dbReference type="ChEBI" id="CHEBI:16933"/>
        <dbReference type="ChEBI" id="CHEBI:52973"/>
        <dbReference type="ChEBI" id="CHEBI:58223"/>
        <dbReference type="ChEBI" id="CHEBI:58885"/>
    </reaction>
    <physiologicalReaction direction="left-to-right" evidence="12">
        <dbReference type="Rhea" id="RHEA:61837"/>
    </physiologicalReaction>
</comment>
<evidence type="ECO:0000259" key="16">
    <source>
        <dbReference type="PROSITE" id="PS50003"/>
    </source>
</evidence>
<dbReference type="SMART" id="SM00233">
    <property type="entry name" value="PH"/>
    <property type="match status" value="1"/>
</dbReference>
<dbReference type="InterPro" id="IPR004182">
    <property type="entry name" value="GRAM"/>
</dbReference>
<dbReference type="Gene3D" id="3.40.50.2000">
    <property type="entry name" value="Glycogen Phosphorylase B"/>
    <property type="match status" value="2"/>
</dbReference>
<dbReference type="Pfam" id="PF02893">
    <property type="entry name" value="GRAM"/>
    <property type="match status" value="1"/>
</dbReference>
<feature type="repeat" description="TPR" evidence="14">
    <location>
        <begin position="1328"/>
        <end position="1361"/>
    </location>
</feature>
<reference evidence="17" key="1">
    <citation type="submission" date="2021-06" db="EMBL/GenBank/DDBJ databases">
        <authorList>
            <person name="Kallberg Y."/>
            <person name="Tangrot J."/>
            <person name="Rosling A."/>
        </authorList>
    </citation>
    <scope>NUCLEOTIDE SEQUENCE</scope>
    <source>
        <strain evidence="17">AZ414A</strain>
    </source>
</reference>
<dbReference type="InterPro" id="IPR011990">
    <property type="entry name" value="TPR-like_helical_dom_sf"/>
</dbReference>
<evidence type="ECO:0000256" key="12">
    <source>
        <dbReference type="ARBA" id="ARBA00047886"/>
    </source>
</evidence>
<dbReference type="SMART" id="SM00568">
    <property type="entry name" value="GRAM"/>
    <property type="match status" value="2"/>
</dbReference>
<dbReference type="InterPro" id="IPR010610">
    <property type="entry name" value="EryCIII-like_C"/>
</dbReference>
<evidence type="ECO:0000313" key="18">
    <source>
        <dbReference type="Proteomes" id="UP000789706"/>
    </source>
</evidence>
<keyword evidence="6" id="KW-0328">Glycosyltransferase</keyword>
<sequence>MFNNILVSAINAWNSTEMGATHNDSEQEGTESQVKSQVEIQVKNAGSNPEKIAKAESSLDAIYLTNLIQECEQGNEDYNEELIRNKENLIKEKSVNEKLQEIFKLPKPPKQLNGEFRCTLIHSIMLQGIMFLTDCSICFHAYFPREQDVILKEGYLYKKSYYKPVYDRYYFSLQNDILTYCLDSTDMYCPLEIIDLKYVLKVELKKNSFEIVTPNQTYKFQTDSDIIAEEWVTQLKRSVVRAKYDGGNAKIIIPIESITDINSNLSSNFPNTIQIKILDPEDPSSCEEYFFAFFLDSQLLYKKLTELWNKNKSDLAHSRDLTNLEDDNSKTNIKIETSPLTSIIGTIKSAGEELKKSMTIHKRSKSYNDSTRQLNQKISSTIEHLDNDTQATTSMTRKLSHRVSILLKYPSKLISSGTKESPAEETSTRFRQYFALKNEQLHAVFHGYYLRMIPILGKFYISDNYVCFKSRVIGMTTNIMLPISDIFLLKTQKATMLGYYGLDVLTKTQQEMFFEFGSKDIRDKFVEMVEFRMNKNRKVSLSGESQVLIQQAIVKDQLLLKRLSTSNVTSKISNFGEISSKPEKPMHITCLTIGSRGDVQPYIALAKGLMKEGHKVKIATHGEYEEWIKSHGIEFGYVGGNPAELMFRDWLDDLLQTSWEACKGTDLIIESPSAMAGIHISEALDIPYFRAFTMPWTRTRTYPHAFAVPDHDLKAPYNYSSYVLIENAFWLAISPQINRWRKNTLHLKSTNTEKMDPSTVPFLYNFSKYIVPKASDWSDWVSVTGYWFLDDPDIGWKVPNDLLEFIESNHARNKKIVYIGFGSIVVDDPKALTKTIIDAVGKSNVVAILSKGWSDRLLKTKDSKNEEEKEEKEEKEEIKEIKESYSNIYLMDSVPHDWLFQRIDAVVHHGGAGTTAAGLRAGIPTIIKPFFGDQFFWGERVENMKIGFCIKKLTVEKLAECLKLVTTDLKMIEKSKLVGENIRKEEGVCTAIQEIYKHLDHARQRIKSQKERTAMDYSLLSSVALTHAVPTTEDVSDISSTSVDISEANNSQSQELVVSIQRIDDLVNTKGEIIAEKLAAVIITFDLNDDNVLTLNSVPVELGASIIRGDVKPEDIQKYDDKFDIGLIMVEVRSFIEPISKGSNGTISKLTIFVKILELDGVKVVHTDAVERVVEFQLLEVKEGQNIELIPIDVKSEETTVPIQTHHKPCPLLHSFIHWWKCSSKYTKIFIISFALTLLSCSFFLLLVPVAINKLKLPTKFNEYKKILQEEEFGDNEDLQVEQVIFIAEEEKHALASLKNAKEAITTKKYEDAIKHCLKVLQFENSNYFANVYLGVAYLNLNRYDESEQSYLRAIEIDPIHPLAWQQENWVKLEKIWIQLLNKHKESNDGKKVLDVINKLLDLYANKRKDRQKLIITLKYLLPTKSPYYELIQGLDGLQSPKQILLQLINLTEKEECENIKREIDNRRQRLNSGTLSSIKIQLEEFYDSLFEIIDSSVNNLDINEKNELMMNYFKHLQKKLVAIPLENNINNNKQQLREKLFKLANELVEKDLTFSLPYEILIESTNVNTPDEYDLNLMKKYSEKFNDTGLSKIIQGYFIAKQGDKTEAQELYNDGFELTSNSIFGHLVFSWFKHDSKDYELALESAKNGKDLKILKVDSNNTLALQGLGKILAEQRQFEKSIKVFEKIFKLDSKNHPAKSELSWVYFMMENYDEAIALIKEAIDICDKNALHFYRLGRIYWAIGGEYQINKSYAYSQFISSVRLDTQFSSSFTYLGHYYRLIENDNVRAKKCYEKAFSIDPHEEEAGIQLSEYYQFNNEENLAVGIYRAAIKANSRSGWAWKRLGFVELARKNYLEAITDFQTALKTFSKDISCWEGLAEAYLHEGRYMASLKAFTRATDLNPSSFNVHYQIGLVKQKLGIFNEAIDQYKLAIEIAHQQQAKTQQVKVTQMKDGEHLPSLKGLGDCYLALSKEYFHSGFYGRAIESLNDGLLIMQKAIQNYNDYQFLWKLIEIDKIGLNLLNNSENDDPTINLLNNSDLLLILLTCGCLAYKYAIFLTSDTSTIATLWYDLGVGYYYIFENQSKIITELLDFYDNDNNYYNDNDDILLKNLLNVGIKCIKIALKLEPTNFNFWNALGIITFFADVKISQHSFIKAIDYSPKNPIPWTNLGFLYLLNSDLELSSKAFSTAQSLDPDYVLAWVGQAYVKYLYGDNDEAAELFEHTYDISGGGYVLEADYGFAHQIYLKFKKSSFITTTLHKSLLISPTFALRKLVEQRSDDAASLNLLGLLFEWLEQPVNSVEAFGDAIIALEDKIDQIKNRNVRQPIDKFTEEKELSNSITKKLAYVYGNFGRVLCSNKEFEKSINAYNTTLNLIEQLEGDQSDSSLTTIRSFKIYTILGAGLAYYYNNELDDSLKMFEDALFISEQMQNDTFASYRNDDNSIEIEEVRKDVIVLLSQVLWALGGEEQRNLAKEQLFGCISQNPNHLPAIFGLCAMGLLQNDDTLTTAALREMKNIPIKVADKLDKDRDIDFLFSRYFLLQNSLDETTNTLSKSVRIRPPELVGWTRLSEHLISIVDPFSAVSISGTALKLISNPLSFASKNLPTNEKSKVYQNYTSALIIARRELKPSDDDGVAKEDEVDSNKKNDKIMEFEKLGVEMLEAAQRAVKIAPWDLVGWSLLAVAHDES</sequence>
<dbReference type="GO" id="GO:0005975">
    <property type="term" value="P:carbohydrate metabolic process"/>
    <property type="evidence" value="ECO:0007669"/>
    <property type="project" value="InterPro"/>
</dbReference>
<evidence type="ECO:0000256" key="8">
    <source>
        <dbReference type="ARBA" id="ARBA00022737"/>
    </source>
</evidence>
<keyword evidence="10" id="KW-0472">Membrane</keyword>
<gene>
    <name evidence="17" type="ORF">DEBURN_LOCUS2071</name>
</gene>
<evidence type="ECO:0000256" key="3">
    <source>
        <dbReference type="ARBA" id="ARBA00006962"/>
    </source>
</evidence>
<comment type="subcellular location">
    <subcellularLocation>
        <location evidence="2">Cytoplasm</location>
    </subcellularLocation>
    <subcellularLocation>
        <location evidence="1">Membrane</location>
        <topology evidence="1">Peripheral membrane protein</topology>
    </subcellularLocation>
</comment>
<evidence type="ECO:0000256" key="7">
    <source>
        <dbReference type="ARBA" id="ARBA00022679"/>
    </source>
</evidence>
<feature type="coiled-coil region" evidence="15">
    <location>
        <begin position="857"/>
        <end position="884"/>
    </location>
</feature>
<dbReference type="FunFam" id="3.40.50.2000:FF:000009">
    <property type="entry name" value="Sterol 3-beta-glucosyltransferase UGT80A2"/>
    <property type="match status" value="1"/>
</dbReference>
<keyword evidence="8" id="KW-0677">Repeat</keyword>
<comment type="caution">
    <text evidence="17">The sequence shown here is derived from an EMBL/GenBank/DDBJ whole genome shotgun (WGS) entry which is preliminary data.</text>
</comment>
<dbReference type="CDD" id="cd03784">
    <property type="entry name" value="GT1_Gtf-like"/>
    <property type="match status" value="1"/>
</dbReference>
<evidence type="ECO:0000256" key="5">
    <source>
        <dbReference type="ARBA" id="ARBA00022490"/>
    </source>
</evidence>
<comment type="catalytic activity">
    <reaction evidence="13">
        <text>a sterol + UDP-alpha-D-glucose = a sterol 3-beta-D-glucoside + UDP + H(+)</text>
        <dbReference type="Rhea" id="RHEA:22724"/>
        <dbReference type="ChEBI" id="CHEBI:15378"/>
        <dbReference type="ChEBI" id="CHEBI:15889"/>
        <dbReference type="ChEBI" id="CHEBI:37424"/>
        <dbReference type="ChEBI" id="CHEBI:58223"/>
        <dbReference type="ChEBI" id="CHEBI:58885"/>
        <dbReference type="EC" id="2.4.1.173"/>
    </reaction>
    <physiologicalReaction direction="left-to-right" evidence="13">
        <dbReference type="Rhea" id="RHEA:22725"/>
    </physiologicalReaction>
</comment>
<dbReference type="InterPro" id="IPR002213">
    <property type="entry name" value="UDP_glucos_trans"/>
</dbReference>
<dbReference type="SMART" id="SM00028">
    <property type="entry name" value="TPR"/>
    <property type="match status" value="13"/>
</dbReference>
<dbReference type="GO" id="GO:0016020">
    <property type="term" value="C:membrane"/>
    <property type="evidence" value="ECO:0007669"/>
    <property type="project" value="UniProtKB-SubCell"/>
</dbReference>
<evidence type="ECO:0000256" key="15">
    <source>
        <dbReference type="SAM" id="Coils"/>
    </source>
</evidence>
<keyword evidence="15" id="KW-0175">Coiled coil</keyword>
<dbReference type="SUPFAM" id="SSF48452">
    <property type="entry name" value="TPR-like"/>
    <property type="match status" value="5"/>
</dbReference>
<evidence type="ECO:0000256" key="4">
    <source>
        <dbReference type="ARBA" id="ARBA00012650"/>
    </source>
</evidence>
<dbReference type="Gene3D" id="2.30.29.30">
    <property type="entry name" value="Pleckstrin-homology domain (PH domain)/Phosphotyrosine-binding domain (PTB)"/>
    <property type="match status" value="2"/>
</dbReference>
<dbReference type="Pfam" id="PF03033">
    <property type="entry name" value="Glyco_transf_28"/>
    <property type="match status" value="1"/>
</dbReference>
<dbReference type="Pfam" id="PF13181">
    <property type="entry name" value="TPR_8"/>
    <property type="match status" value="1"/>
</dbReference>
<dbReference type="InterPro" id="IPR004276">
    <property type="entry name" value="GlycoTrans_28_N"/>
</dbReference>
<accession>A0A9N8YUG6</accession>
<evidence type="ECO:0000256" key="9">
    <source>
        <dbReference type="ARBA" id="ARBA00022803"/>
    </source>
</evidence>
<dbReference type="Pfam" id="PF00169">
    <property type="entry name" value="PH"/>
    <property type="match status" value="1"/>
</dbReference>